<keyword evidence="2" id="KW-1185">Reference proteome</keyword>
<proteinExistence type="predicted"/>
<dbReference type="EMBL" id="BMAO01006029">
    <property type="protein sequence ID" value="GFR05569.1"/>
    <property type="molecule type" value="Genomic_DNA"/>
</dbReference>
<reference evidence="1" key="1">
    <citation type="submission" date="2020-07" db="EMBL/GenBank/DDBJ databases">
        <title>Multicomponent nature underlies the extraordinary mechanical properties of spider dragline silk.</title>
        <authorList>
            <person name="Kono N."/>
            <person name="Nakamura H."/>
            <person name="Mori M."/>
            <person name="Yoshida Y."/>
            <person name="Ohtoshi R."/>
            <person name="Malay A.D."/>
            <person name="Moran D.A.P."/>
            <person name="Tomita M."/>
            <person name="Numata K."/>
            <person name="Arakawa K."/>
        </authorList>
    </citation>
    <scope>NUCLEOTIDE SEQUENCE</scope>
</reference>
<evidence type="ECO:0000313" key="1">
    <source>
        <dbReference type="EMBL" id="GFR05569.1"/>
    </source>
</evidence>
<comment type="caution">
    <text evidence="1">The sequence shown here is derived from an EMBL/GenBank/DDBJ whole genome shotgun (WGS) entry which is preliminary data.</text>
</comment>
<organism evidence="1 2">
    <name type="scientific">Trichonephila clavata</name>
    <name type="common">Joro spider</name>
    <name type="synonym">Nephila clavata</name>
    <dbReference type="NCBI Taxonomy" id="2740835"/>
    <lineage>
        <taxon>Eukaryota</taxon>
        <taxon>Metazoa</taxon>
        <taxon>Ecdysozoa</taxon>
        <taxon>Arthropoda</taxon>
        <taxon>Chelicerata</taxon>
        <taxon>Arachnida</taxon>
        <taxon>Araneae</taxon>
        <taxon>Araneomorphae</taxon>
        <taxon>Entelegynae</taxon>
        <taxon>Araneoidea</taxon>
        <taxon>Nephilidae</taxon>
        <taxon>Trichonephila</taxon>
    </lineage>
</organism>
<accession>A0A8X6HLU3</accession>
<sequence>MTKEQRGGGVFSYRTKWQQSSRQLLMLGWIPFNSIFTVLKCRDVVVRKMRTNEIVQNIEILYMYTVDSYSKEEKERERKKTSFLKILQLSPQGPEGVWKLKPGQSN</sequence>
<dbReference type="Proteomes" id="UP000887116">
    <property type="component" value="Unassembled WGS sequence"/>
</dbReference>
<dbReference type="AlphaFoldDB" id="A0A8X6HLU3"/>
<protein>
    <submittedName>
        <fullName evidence="1">Uncharacterized protein</fullName>
    </submittedName>
</protein>
<gene>
    <name evidence="1" type="ORF">TNCT_521491</name>
</gene>
<name>A0A8X6HLU3_TRICU</name>
<evidence type="ECO:0000313" key="2">
    <source>
        <dbReference type="Proteomes" id="UP000887116"/>
    </source>
</evidence>